<dbReference type="EMBL" id="SMRT01000001">
    <property type="protein sequence ID" value="TDG00881.1"/>
    <property type="molecule type" value="Genomic_DNA"/>
</dbReference>
<proteinExistence type="predicted"/>
<protein>
    <recommendedName>
        <fullName evidence="4">WxL domain-containing protein</fullName>
    </recommendedName>
</protein>
<keyword evidence="3" id="KW-1185">Reference proteome</keyword>
<reference evidence="2 3" key="1">
    <citation type="submission" date="2019-03" db="EMBL/GenBank/DDBJ databases">
        <title>This is whole genome sequence of Paenibacillus sp MS74 strain.</title>
        <authorList>
            <person name="Trinh H.N."/>
        </authorList>
    </citation>
    <scope>NUCLEOTIDE SEQUENCE [LARGE SCALE GENOMIC DNA]</scope>
    <source>
        <strain evidence="2 3">MS74</strain>
    </source>
</reference>
<gene>
    <name evidence="2" type="ORF">E1757_04525</name>
</gene>
<name>A0A4R5L0K1_9BACL</name>
<dbReference type="AlphaFoldDB" id="A0A4R5L0K1"/>
<dbReference type="RefSeq" id="WP_133225591.1">
    <property type="nucleotide sequence ID" value="NZ_SMRT01000001.1"/>
</dbReference>
<organism evidence="2 3">
    <name type="scientific">Paenibacillus piri</name>
    <dbReference type="NCBI Taxonomy" id="2547395"/>
    <lineage>
        <taxon>Bacteria</taxon>
        <taxon>Bacillati</taxon>
        <taxon>Bacillota</taxon>
        <taxon>Bacilli</taxon>
        <taxon>Bacillales</taxon>
        <taxon>Paenibacillaceae</taxon>
        <taxon>Paenibacillus</taxon>
    </lineage>
</organism>
<evidence type="ECO:0008006" key="4">
    <source>
        <dbReference type="Google" id="ProtNLM"/>
    </source>
</evidence>
<evidence type="ECO:0000256" key="1">
    <source>
        <dbReference type="SAM" id="SignalP"/>
    </source>
</evidence>
<evidence type="ECO:0000313" key="2">
    <source>
        <dbReference type="EMBL" id="TDG00881.1"/>
    </source>
</evidence>
<dbReference type="Proteomes" id="UP000295636">
    <property type="component" value="Unassembled WGS sequence"/>
</dbReference>
<accession>A0A4R5L0K1</accession>
<comment type="caution">
    <text evidence="2">The sequence shown here is derived from an EMBL/GenBank/DDBJ whole genome shotgun (WGS) entry which is preliminary data.</text>
</comment>
<evidence type="ECO:0000313" key="3">
    <source>
        <dbReference type="Proteomes" id="UP000295636"/>
    </source>
</evidence>
<keyword evidence="1" id="KW-0732">Signal</keyword>
<feature type="signal peptide" evidence="1">
    <location>
        <begin position="1"/>
        <end position="26"/>
    </location>
</feature>
<sequence>MKKQMKKIAVGVMMLSMLFGSTAAFAENTVDPDNGSSVDVVGTTDSTIIIVTVPTALSFAINPNSETPFISVPATIINGTYAPVDFQVLGIISDSGTSTKVVEQMLHTDKEWQGLGKSATTSQIALGIKEASKETVIWSPAEVPNVTPSTVAGTIKLDPDSTKEISVSAKHGNAWSNAQILNFKAHIRVELTQE</sequence>
<feature type="chain" id="PRO_5020370727" description="WxL domain-containing protein" evidence="1">
    <location>
        <begin position="27"/>
        <end position="194"/>
    </location>
</feature>
<dbReference type="OrthoDB" id="2607118at2"/>